<dbReference type="InterPro" id="IPR029044">
    <property type="entry name" value="Nucleotide-diphossugar_trans"/>
</dbReference>
<organism evidence="2 3">
    <name type="scientific">Chlorogloeopsis fritschii PCC 6912</name>
    <dbReference type="NCBI Taxonomy" id="211165"/>
    <lineage>
        <taxon>Bacteria</taxon>
        <taxon>Bacillati</taxon>
        <taxon>Cyanobacteriota</taxon>
        <taxon>Cyanophyceae</taxon>
        <taxon>Nostocales</taxon>
        <taxon>Chlorogloeopsidaceae</taxon>
        <taxon>Chlorogloeopsis</taxon>
    </lineage>
</organism>
<proteinExistence type="predicted"/>
<dbReference type="InterPro" id="IPR001173">
    <property type="entry name" value="Glyco_trans_2-like"/>
</dbReference>
<protein>
    <recommendedName>
        <fullName evidence="1">Glycosyltransferase 2-like domain-containing protein</fullName>
    </recommendedName>
</protein>
<dbReference type="Pfam" id="PF00535">
    <property type="entry name" value="Glycos_transf_2"/>
    <property type="match status" value="1"/>
</dbReference>
<dbReference type="STRING" id="211165.GCA_000317285_04690"/>
<dbReference type="AlphaFoldDB" id="A0A433NKI1"/>
<evidence type="ECO:0000313" key="2">
    <source>
        <dbReference type="EMBL" id="RUR83320.1"/>
    </source>
</evidence>
<gene>
    <name evidence="2" type="ORF">PCC6912_21530</name>
</gene>
<dbReference type="Proteomes" id="UP000268857">
    <property type="component" value="Unassembled WGS sequence"/>
</dbReference>
<dbReference type="EMBL" id="RSCJ01000007">
    <property type="protein sequence ID" value="RUR83320.1"/>
    <property type="molecule type" value="Genomic_DNA"/>
</dbReference>
<evidence type="ECO:0000259" key="1">
    <source>
        <dbReference type="Pfam" id="PF00535"/>
    </source>
</evidence>
<accession>A0A433NKI1</accession>
<dbReference type="Gene3D" id="3.90.550.10">
    <property type="entry name" value="Spore Coat Polysaccharide Biosynthesis Protein SpsA, Chain A"/>
    <property type="match status" value="1"/>
</dbReference>
<reference evidence="2 3" key="1">
    <citation type="journal article" date="2019" name="Genome Biol. Evol.">
        <title>Day and night: Metabolic profiles and evolutionary relationships of six axenic non-marine cyanobacteria.</title>
        <authorList>
            <person name="Will S.E."/>
            <person name="Henke P."/>
            <person name="Boedeker C."/>
            <person name="Huang S."/>
            <person name="Brinkmann H."/>
            <person name="Rohde M."/>
            <person name="Jarek M."/>
            <person name="Friedl T."/>
            <person name="Seufert S."/>
            <person name="Schumacher M."/>
            <person name="Overmann J."/>
            <person name="Neumann-Schaal M."/>
            <person name="Petersen J."/>
        </authorList>
    </citation>
    <scope>NUCLEOTIDE SEQUENCE [LARGE SCALE GENOMIC DNA]</scope>
    <source>
        <strain evidence="2 3">PCC 6912</strain>
    </source>
</reference>
<comment type="caution">
    <text evidence="2">The sequence shown here is derived from an EMBL/GenBank/DDBJ whole genome shotgun (WGS) entry which is preliminary data.</text>
</comment>
<keyword evidence="3" id="KW-1185">Reference proteome</keyword>
<evidence type="ECO:0000313" key="3">
    <source>
        <dbReference type="Proteomes" id="UP000268857"/>
    </source>
</evidence>
<sequence>MKLSVVIPCFNEMGTICQVVEAVKASPVKDCEIIIVDDEHIKFLS</sequence>
<name>A0A433NKI1_CHLFR</name>
<feature type="domain" description="Glycosyltransferase 2-like" evidence="1">
    <location>
        <begin position="4"/>
        <end position="39"/>
    </location>
</feature>
<dbReference type="RefSeq" id="WP_016874749.1">
    <property type="nucleotide sequence ID" value="NZ_AJLN01000116.1"/>
</dbReference>
<dbReference type="SUPFAM" id="SSF53448">
    <property type="entry name" value="Nucleotide-diphospho-sugar transferases"/>
    <property type="match status" value="1"/>
</dbReference>